<reference evidence="1 2" key="1">
    <citation type="journal article" date="2023" name="Sci. Data">
        <title>Genome assembly of the Korean intertidal mud-creeper Batillaria attramentaria.</title>
        <authorList>
            <person name="Patra A.K."/>
            <person name="Ho P.T."/>
            <person name="Jun S."/>
            <person name="Lee S.J."/>
            <person name="Kim Y."/>
            <person name="Won Y.J."/>
        </authorList>
    </citation>
    <scope>NUCLEOTIDE SEQUENCE [LARGE SCALE GENOMIC DNA]</scope>
    <source>
        <strain evidence="1">Wonlab-2016</strain>
    </source>
</reference>
<organism evidence="1 2">
    <name type="scientific">Batillaria attramentaria</name>
    <dbReference type="NCBI Taxonomy" id="370345"/>
    <lineage>
        <taxon>Eukaryota</taxon>
        <taxon>Metazoa</taxon>
        <taxon>Spiralia</taxon>
        <taxon>Lophotrochozoa</taxon>
        <taxon>Mollusca</taxon>
        <taxon>Gastropoda</taxon>
        <taxon>Caenogastropoda</taxon>
        <taxon>Sorbeoconcha</taxon>
        <taxon>Cerithioidea</taxon>
        <taxon>Batillariidae</taxon>
        <taxon>Batillaria</taxon>
    </lineage>
</organism>
<evidence type="ECO:0000313" key="2">
    <source>
        <dbReference type="Proteomes" id="UP001519460"/>
    </source>
</evidence>
<gene>
    <name evidence="1" type="ORF">BaRGS_00019161</name>
</gene>
<evidence type="ECO:0000313" key="1">
    <source>
        <dbReference type="EMBL" id="KAK7489527.1"/>
    </source>
</evidence>
<dbReference type="EMBL" id="JACVVK020000136">
    <property type="protein sequence ID" value="KAK7489527.1"/>
    <property type="molecule type" value="Genomic_DNA"/>
</dbReference>
<comment type="caution">
    <text evidence="1">The sequence shown here is derived from an EMBL/GenBank/DDBJ whole genome shotgun (WGS) entry which is preliminary data.</text>
</comment>
<proteinExistence type="predicted"/>
<dbReference type="Proteomes" id="UP001519460">
    <property type="component" value="Unassembled WGS sequence"/>
</dbReference>
<dbReference type="AlphaFoldDB" id="A0ABD0KQK2"/>
<keyword evidence="2" id="KW-1185">Reference proteome</keyword>
<sequence length="130" mass="14337">MDTRPASLMYPGKYWCGGPLTPSAPPSPQPQLFPSPSHPSQVHSFIINTPSKRPWIATVPQKTRPGVSTRMETYLWSGGGCWTLTQMTAGRPSGHIAYRQELLVSCGSCRLFLSLIKGHPADHRHSRISL</sequence>
<name>A0ABD0KQK2_9CAEN</name>
<protein>
    <submittedName>
        <fullName evidence="1">Uncharacterized protein</fullName>
    </submittedName>
</protein>
<accession>A0ABD0KQK2</accession>